<dbReference type="UniPathway" id="UPA00193"/>
<dbReference type="Proteomes" id="UP000783686">
    <property type="component" value="Unassembled WGS sequence"/>
</dbReference>
<dbReference type="AlphaFoldDB" id="A0A811K5Z2"/>
<evidence type="ECO:0000259" key="12">
    <source>
        <dbReference type="Pfam" id="PF00464"/>
    </source>
</evidence>
<organism evidence="13 14">
    <name type="scientific">Bursaphelenchus okinawaensis</name>
    <dbReference type="NCBI Taxonomy" id="465554"/>
    <lineage>
        <taxon>Eukaryota</taxon>
        <taxon>Metazoa</taxon>
        <taxon>Ecdysozoa</taxon>
        <taxon>Nematoda</taxon>
        <taxon>Chromadorea</taxon>
        <taxon>Rhabditida</taxon>
        <taxon>Tylenchina</taxon>
        <taxon>Tylenchomorpha</taxon>
        <taxon>Aphelenchoidea</taxon>
        <taxon>Aphelenchoididae</taxon>
        <taxon>Bursaphelenchus</taxon>
    </lineage>
</organism>
<dbReference type="GO" id="GO:0035999">
    <property type="term" value="P:tetrahydrofolate interconversion"/>
    <property type="evidence" value="ECO:0007669"/>
    <property type="project" value="UniProtKB-UniPathway"/>
</dbReference>
<dbReference type="EMBL" id="CAJFDH010000002">
    <property type="protein sequence ID" value="CAD5211196.1"/>
    <property type="molecule type" value="Genomic_DNA"/>
</dbReference>
<evidence type="ECO:0000256" key="9">
    <source>
        <dbReference type="ARBA" id="ARBA00022898"/>
    </source>
</evidence>
<dbReference type="GO" id="GO:0004372">
    <property type="term" value="F:glycine hydroxymethyltransferase activity"/>
    <property type="evidence" value="ECO:0007669"/>
    <property type="project" value="UniProtKB-EC"/>
</dbReference>
<dbReference type="Pfam" id="PF00464">
    <property type="entry name" value="SHMT"/>
    <property type="match status" value="1"/>
</dbReference>
<accession>A0A811K5Z2</accession>
<dbReference type="InterPro" id="IPR015424">
    <property type="entry name" value="PyrdxlP-dep_Trfase"/>
</dbReference>
<dbReference type="InterPro" id="IPR015421">
    <property type="entry name" value="PyrdxlP-dep_Trfase_major"/>
</dbReference>
<dbReference type="NCBIfam" id="NF000586">
    <property type="entry name" value="PRK00011.1"/>
    <property type="match status" value="1"/>
</dbReference>
<gene>
    <name evidence="13" type="ORF">BOKJ2_LOCUS3573</name>
</gene>
<name>A0A811K5Z2_9BILA</name>
<dbReference type="SUPFAM" id="SSF53383">
    <property type="entry name" value="PLP-dependent transferases"/>
    <property type="match status" value="1"/>
</dbReference>
<dbReference type="GO" id="GO:0030170">
    <property type="term" value="F:pyridoxal phosphate binding"/>
    <property type="evidence" value="ECO:0007669"/>
    <property type="project" value="InterPro"/>
</dbReference>
<evidence type="ECO:0000256" key="5">
    <source>
        <dbReference type="ARBA" id="ARBA00012256"/>
    </source>
</evidence>
<dbReference type="OrthoDB" id="10265628at2759"/>
<evidence type="ECO:0000256" key="8">
    <source>
        <dbReference type="ARBA" id="ARBA00022679"/>
    </source>
</evidence>
<dbReference type="InterPro" id="IPR019798">
    <property type="entry name" value="Ser_HO-MeTrfase_PLP_BS"/>
</dbReference>
<comment type="function">
    <text evidence="2 11">Interconversion of serine and glycine.</text>
</comment>
<dbReference type="CDD" id="cd00378">
    <property type="entry name" value="SHMT"/>
    <property type="match status" value="1"/>
</dbReference>
<evidence type="ECO:0000256" key="1">
    <source>
        <dbReference type="ARBA" id="ARBA00001933"/>
    </source>
</evidence>
<dbReference type="EC" id="2.1.2.1" evidence="5 11"/>
<evidence type="ECO:0000313" key="14">
    <source>
        <dbReference type="Proteomes" id="UP000614601"/>
    </source>
</evidence>
<keyword evidence="8 11" id="KW-0808">Transferase</keyword>
<dbReference type="Proteomes" id="UP000614601">
    <property type="component" value="Unassembled WGS sequence"/>
</dbReference>
<evidence type="ECO:0000256" key="4">
    <source>
        <dbReference type="ARBA" id="ARBA00006376"/>
    </source>
</evidence>
<comment type="caution">
    <text evidence="13">The sequence shown here is derived from an EMBL/GenBank/DDBJ whole genome shotgun (WGS) entry which is preliminary data.</text>
</comment>
<dbReference type="FunFam" id="3.40.640.10:FF:000097">
    <property type="entry name" value="Serine hydroxymethyltransferase"/>
    <property type="match status" value="1"/>
</dbReference>
<keyword evidence="14" id="KW-1185">Reference proteome</keyword>
<evidence type="ECO:0000313" key="13">
    <source>
        <dbReference type="EMBL" id="CAD5211196.1"/>
    </source>
</evidence>
<comment type="similarity">
    <text evidence="4 11">Belongs to the SHMT family.</text>
</comment>
<dbReference type="Gene3D" id="3.90.1150.10">
    <property type="entry name" value="Aspartate Aminotransferase, domain 1"/>
    <property type="match status" value="1"/>
</dbReference>
<dbReference type="InterPro" id="IPR039429">
    <property type="entry name" value="SHMT-like_dom"/>
</dbReference>
<evidence type="ECO:0000256" key="11">
    <source>
        <dbReference type="RuleBase" id="RU000585"/>
    </source>
</evidence>
<feature type="domain" description="Serine hydroxymethyltransferase-like" evidence="12">
    <location>
        <begin position="48"/>
        <end position="443"/>
    </location>
</feature>
<evidence type="ECO:0000256" key="10">
    <source>
        <dbReference type="PIRSR" id="PIRSR000412-50"/>
    </source>
</evidence>
<dbReference type="PANTHER" id="PTHR11680:SF59">
    <property type="entry name" value="SERINE HYDROXYMETHYLTRANSFERASE, CYTOSOLIC"/>
    <property type="match status" value="1"/>
</dbReference>
<dbReference type="InterPro" id="IPR001085">
    <property type="entry name" value="Ser_HO-MeTrfase"/>
</dbReference>
<evidence type="ECO:0000256" key="7">
    <source>
        <dbReference type="ARBA" id="ARBA00022563"/>
    </source>
</evidence>
<dbReference type="EMBL" id="CAJFCW020000002">
    <property type="protein sequence ID" value="CAG9092874.1"/>
    <property type="molecule type" value="Genomic_DNA"/>
</dbReference>
<dbReference type="GO" id="GO:0005634">
    <property type="term" value="C:nucleus"/>
    <property type="evidence" value="ECO:0007669"/>
    <property type="project" value="TreeGrafter"/>
</dbReference>
<dbReference type="PIRSF" id="PIRSF000412">
    <property type="entry name" value="SHMT"/>
    <property type="match status" value="1"/>
</dbReference>
<dbReference type="PANTHER" id="PTHR11680">
    <property type="entry name" value="SERINE HYDROXYMETHYLTRANSFERASE"/>
    <property type="match status" value="1"/>
</dbReference>
<keyword evidence="7 11" id="KW-0554">One-carbon metabolism</keyword>
<dbReference type="Gene3D" id="3.40.640.10">
    <property type="entry name" value="Type I PLP-dependent aspartate aminotransferase-like (Major domain)"/>
    <property type="match status" value="1"/>
</dbReference>
<dbReference type="InterPro" id="IPR015422">
    <property type="entry name" value="PyrdxlP-dep_Trfase_small"/>
</dbReference>
<reference evidence="13" key="1">
    <citation type="submission" date="2020-09" db="EMBL/GenBank/DDBJ databases">
        <authorList>
            <person name="Kikuchi T."/>
        </authorList>
    </citation>
    <scope>NUCLEOTIDE SEQUENCE</scope>
    <source>
        <strain evidence="13">SH1</strain>
    </source>
</reference>
<comment type="cofactor">
    <cofactor evidence="1 10 11">
        <name>pyridoxal 5'-phosphate</name>
        <dbReference type="ChEBI" id="CHEBI:597326"/>
    </cofactor>
</comment>
<protein>
    <recommendedName>
        <fullName evidence="6 11">Serine hydroxymethyltransferase</fullName>
        <ecNumber evidence="5 11">2.1.2.1</ecNumber>
    </recommendedName>
</protein>
<keyword evidence="9 10" id="KW-0663">Pyridoxal phosphate</keyword>
<dbReference type="GO" id="GO:0005739">
    <property type="term" value="C:mitochondrion"/>
    <property type="evidence" value="ECO:0007669"/>
    <property type="project" value="TreeGrafter"/>
</dbReference>
<dbReference type="GO" id="GO:0019264">
    <property type="term" value="P:glycine biosynthetic process from serine"/>
    <property type="evidence" value="ECO:0007669"/>
    <property type="project" value="InterPro"/>
</dbReference>
<evidence type="ECO:0000256" key="3">
    <source>
        <dbReference type="ARBA" id="ARBA00004777"/>
    </source>
</evidence>
<sequence>MLSRCFVSRKVFQARNAQVFLRSISTKTMSFEKETYAGNIWDDSTDVLDPVLGNLTKKEKNRQKQGLVLIASENFTSRAVCEMLGSCLSNKYSEGYPGARYYAGNEFIDQIEILCQERALEVFGLSPEQWGVNVQPLSGTPANFAIYTALIGPHGRVMGLGLSDGGHLSHGFYSPAKKVSATSLFFEAFPYRVNTETGLIDYDQLEQNAKLFRPDIIVAGISCYPRNLDYARFRKIADSVGAYLLADMSHVSGLVAGGVAPSPFGYADVVMTTTHKSLRGPRGAMIFYRKGVRSVTAKGEEVKYDIENPINWAVFPGLQGGPHNNVIAGIAVTLKQCMTTQFVDYAKQIVANSKALANRLTELGYTLVTGGTDTHLILVDLRNNKLEGSRIETVLDLALIACNKNTCPGDQTPFKPSGIRLGTPALTTRGFKEADFVKVADFIHEAIEIFKKHEHKCGKLIKDFKHFIATDEEFLADIKKVAEKVEAFTANFPIPGTDVY</sequence>
<comment type="pathway">
    <text evidence="3 11">One-carbon metabolism; tetrahydrofolate interconversion.</text>
</comment>
<feature type="modified residue" description="N6-(pyridoxal phosphate)lysine" evidence="10">
    <location>
        <position position="276"/>
    </location>
</feature>
<dbReference type="InterPro" id="IPR049943">
    <property type="entry name" value="Ser_HO-MeTrfase-like"/>
</dbReference>
<dbReference type="HAMAP" id="MF_00051">
    <property type="entry name" value="SHMT"/>
    <property type="match status" value="1"/>
</dbReference>
<evidence type="ECO:0000256" key="6">
    <source>
        <dbReference type="ARBA" id="ARBA00016846"/>
    </source>
</evidence>
<evidence type="ECO:0000256" key="2">
    <source>
        <dbReference type="ARBA" id="ARBA00002224"/>
    </source>
</evidence>
<dbReference type="PROSITE" id="PS00096">
    <property type="entry name" value="SHMT"/>
    <property type="match status" value="1"/>
</dbReference>
<comment type="catalytic activity">
    <reaction evidence="11">
        <text>(6R)-5,10-methylene-5,6,7,8-tetrahydrofolate + glycine + H2O = (6S)-5,6,7,8-tetrahydrofolate + L-serine</text>
        <dbReference type="Rhea" id="RHEA:15481"/>
        <dbReference type="ChEBI" id="CHEBI:15377"/>
        <dbReference type="ChEBI" id="CHEBI:15636"/>
        <dbReference type="ChEBI" id="CHEBI:33384"/>
        <dbReference type="ChEBI" id="CHEBI:57305"/>
        <dbReference type="ChEBI" id="CHEBI:57453"/>
        <dbReference type="EC" id="2.1.2.1"/>
    </reaction>
</comment>
<proteinExistence type="inferred from homology"/>